<evidence type="ECO:0000313" key="3">
    <source>
        <dbReference type="Proteomes" id="UP000791440"/>
    </source>
</evidence>
<protein>
    <submittedName>
        <fullName evidence="2">Uncharacterized protein</fullName>
    </submittedName>
</protein>
<dbReference type="Proteomes" id="UP000791440">
    <property type="component" value="Unassembled WGS sequence"/>
</dbReference>
<dbReference type="AlphaFoldDB" id="A0A921Z262"/>
<name>A0A921Z262_MANSE</name>
<keyword evidence="1" id="KW-0472">Membrane</keyword>
<reference evidence="2" key="2">
    <citation type="submission" date="2020-12" db="EMBL/GenBank/DDBJ databases">
        <authorList>
            <person name="Kanost M."/>
        </authorList>
    </citation>
    <scope>NUCLEOTIDE SEQUENCE</scope>
</reference>
<feature type="transmembrane region" description="Helical" evidence="1">
    <location>
        <begin position="126"/>
        <end position="145"/>
    </location>
</feature>
<keyword evidence="3" id="KW-1185">Reference proteome</keyword>
<keyword evidence="1" id="KW-1133">Transmembrane helix</keyword>
<keyword evidence="1" id="KW-0812">Transmembrane</keyword>
<feature type="non-terminal residue" evidence="2">
    <location>
        <position position="246"/>
    </location>
</feature>
<gene>
    <name evidence="2" type="ORF">O3G_MSEX006044</name>
</gene>
<sequence>MLDIKAIKIFLFIENILCIYRNYTFYKKKTQKIVLFHVIITLSFCVAVVANDIYVTYEYFRGNLSTLFLILIYHFQFTVYTMLSIVCGISQSSSFEELINTLEKMHNKFKDDVYHANSLKKMNTHCILPVVYFIVLTLSVLYERMNYVFLDHLIVFDVLQYISEIAMSYCYLTQYFVYSLYLTIIYELFKRFYILLNEVKTKLDEKIVAGEKITDNINLKIIEEWAEMYGDLVKISKAFRKCFSGQ</sequence>
<evidence type="ECO:0000256" key="1">
    <source>
        <dbReference type="SAM" id="Phobius"/>
    </source>
</evidence>
<feature type="transmembrane region" description="Helical" evidence="1">
    <location>
        <begin position="35"/>
        <end position="55"/>
    </location>
</feature>
<feature type="transmembrane region" description="Helical" evidence="1">
    <location>
        <begin position="67"/>
        <end position="89"/>
    </location>
</feature>
<comment type="caution">
    <text evidence="2">The sequence shown here is derived from an EMBL/GenBank/DDBJ whole genome shotgun (WGS) entry which is preliminary data.</text>
</comment>
<evidence type="ECO:0000313" key="2">
    <source>
        <dbReference type="EMBL" id="KAG6449425.1"/>
    </source>
</evidence>
<proteinExistence type="predicted"/>
<reference evidence="2" key="1">
    <citation type="journal article" date="2016" name="Insect Biochem. Mol. Biol.">
        <title>Multifaceted biological insights from a draft genome sequence of the tobacco hornworm moth, Manduca sexta.</title>
        <authorList>
            <person name="Kanost M.R."/>
            <person name="Arrese E.L."/>
            <person name="Cao X."/>
            <person name="Chen Y.R."/>
            <person name="Chellapilla S."/>
            <person name="Goldsmith M.R."/>
            <person name="Grosse-Wilde E."/>
            <person name="Heckel D.G."/>
            <person name="Herndon N."/>
            <person name="Jiang H."/>
            <person name="Papanicolaou A."/>
            <person name="Qu J."/>
            <person name="Soulages J.L."/>
            <person name="Vogel H."/>
            <person name="Walters J."/>
            <person name="Waterhouse R.M."/>
            <person name="Ahn S.J."/>
            <person name="Almeida F.C."/>
            <person name="An C."/>
            <person name="Aqrawi P."/>
            <person name="Bretschneider A."/>
            <person name="Bryant W.B."/>
            <person name="Bucks S."/>
            <person name="Chao H."/>
            <person name="Chevignon G."/>
            <person name="Christen J.M."/>
            <person name="Clarke D.F."/>
            <person name="Dittmer N.T."/>
            <person name="Ferguson L.C.F."/>
            <person name="Garavelou S."/>
            <person name="Gordon K.H.J."/>
            <person name="Gunaratna R.T."/>
            <person name="Han Y."/>
            <person name="Hauser F."/>
            <person name="He Y."/>
            <person name="Heidel-Fischer H."/>
            <person name="Hirsh A."/>
            <person name="Hu Y."/>
            <person name="Jiang H."/>
            <person name="Kalra D."/>
            <person name="Klinner C."/>
            <person name="Konig C."/>
            <person name="Kovar C."/>
            <person name="Kroll A.R."/>
            <person name="Kuwar S.S."/>
            <person name="Lee S.L."/>
            <person name="Lehman R."/>
            <person name="Li K."/>
            <person name="Li Z."/>
            <person name="Liang H."/>
            <person name="Lovelace S."/>
            <person name="Lu Z."/>
            <person name="Mansfield J.H."/>
            <person name="McCulloch K.J."/>
            <person name="Mathew T."/>
            <person name="Morton B."/>
            <person name="Muzny D.M."/>
            <person name="Neunemann D."/>
            <person name="Ongeri F."/>
            <person name="Pauchet Y."/>
            <person name="Pu L.L."/>
            <person name="Pyrousis I."/>
            <person name="Rao X.J."/>
            <person name="Redding A."/>
            <person name="Roesel C."/>
            <person name="Sanchez-Gracia A."/>
            <person name="Schaack S."/>
            <person name="Shukla A."/>
            <person name="Tetreau G."/>
            <person name="Wang Y."/>
            <person name="Xiong G.H."/>
            <person name="Traut W."/>
            <person name="Walsh T.K."/>
            <person name="Worley K.C."/>
            <person name="Wu D."/>
            <person name="Wu W."/>
            <person name="Wu Y.Q."/>
            <person name="Zhang X."/>
            <person name="Zou Z."/>
            <person name="Zucker H."/>
            <person name="Briscoe A.D."/>
            <person name="Burmester T."/>
            <person name="Clem R.J."/>
            <person name="Feyereisen R."/>
            <person name="Grimmelikhuijzen C.J.P."/>
            <person name="Hamodrakas S.J."/>
            <person name="Hansson B.S."/>
            <person name="Huguet E."/>
            <person name="Jermiin L.S."/>
            <person name="Lan Q."/>
            <person name="Lehman H.K."/>
            <person name="Lorenzen M."/>
            <person name="Merzendorfer H."/>
            <person name="Michalopoulos I."/>
            <person name="Morton D.B."/>
            <person name="Muthukrishnan S."/>
            <person name="Oakeshott J.G."/>
            <person name="Palmer W."/>
            <person name="Park Y."/>
            <person name="Passarelli A.L."/>
            <person name="Rozas J."/>
            <person name="Schwartz L.M."/>
            <person name="Smith W."/>
            <person name="Southgate A."/>
            <person name="Vilcinskas A."/>
            <person name="Vogt R."/>
            <person name="Wang P."/>
            <person name="Werren J."/>
            <person name="Yu X.Q."/>
            <person name="Zhou J.J."/>
            <person name="Brown S.J."/>
            <person name="Scherer S.E."/>
            <person name="Richards S."/>
            <person name="Blissard G.W."/>
        </authorList>
    </citation>
    <scope>NUCLEOTIDE SEQUENCE</scope>
</reference>
<accession>A0A921Z262</accession>
<feature type="transmembrane region" description="Helical" evidence="1">
    <location>
        <begin position="165"/>
        <end position="186"/>
    </location>
</feature>
<dbReference type="EMBL" id="JH668374">
    <property type="protein sequence ID" value="KAG6449425.1"/>
    <property type="molecule type" value="Genomic_DNA"/>
</dbReference>
<organism evidence="2 3">
    <name type="scientific">Manduca sexta</name>
    <name type="common">Tobacco hawkmoth</name>
    <name type="synonym">Tobacco hornworm</name>
    <dbReference type="NCBI Taxonomy" id="7130"/>
    <lineage>
        <taxon>Eukaryota</taxon>
        <taxon>Metazoa</taxon>
        <taxon>Ecdysozoa</taxon>
        <taxon>Arthropoda</taxon>
        <taxon>Hexapoda</taxon>
        <taxon>Insecta</taxon>
        <taxon>Pterygota</taxon>
        <taxon>Neoptera</taxon>
        <taxon>Endopterygota</taxon>
        <taxon>Lepidoptera</taxon>
        <taxon>Glossata</taxon>
        <taxon>Ditrysia</taxon>
        <taxon>Bombycoidea</taxon>
        <taxon>Sphingidae</taxon>
        <taxon>Sphinginae</taxon>
        <taxon>Sphingini</taxon>
        <taxon>Manduca</taxon>
    </lineage>
</organism>